<protein>
    <submittedName>
        <fullName evidence="1">Uncharacterized protein</fullName>
    </submittedName>
</protein>
<dbReference type="Proteomes" id="UP000523447">
    <property type="component" value="Unassembled WGS sequence"/>
</dbReference>
<evidence type="ECO:0000313" key="2">
    <source>
        <dbReference type="Proteomes" id="UP000523447"/>
    </source>
</evidence>
<gene>
    <name evidence="1" type="ORF">HGA07_22210</name>
</gene>
<reference evidence="1 2" key="1">
    <citation type="submission" date="2020-04" db="EMBL/GenBank/DDBJ databases">
        <title>MicrobeNet Type strains.</title>
        <authorList>
            <person name="Nicholson A.C."/>
        </authorList>
    </citation>
    <scope>NUCLEOTIDE SEQUENCE [LARGE SCALE GENOMIC DNA]</scope>
    <source>
        <strain evidence="1 2">DSM 44445</strain>
    </source>
</reference>
<dbReference type="EMBL" id="JAAXPE010000028">
    <property type="protein sequence ID" value="NKY88321.1"/>
    <property type="molecule type" value="Genomic_DNA"/>
</dbReference>
<dbReference type="AlphaFoldDB" id="A0A7X6M228"/>
<accession>A0A7X6M228</accession>
<name>A0A7X6M228_9NOCA</name>
<comment type="caution">
    <text evidence="1">The sequence shown here is derived from an EMBL/GenBank/DDBJ whole genome shotgun (WGS) entry which is preliminary data.</text>
</comment>
<organism evidence="1 2">
    <name type="scientific">Nocardia veterana</name>
    <dbReference type="NCBI Taxonomy" id="132249"/>
    <lineage>
        <taxon>Bacteria</taxon>
        <taxon>Bacillati</taxon>
        <taxon>Actinomycetota</taxon>
        <taxon>Actinomycetes</taxon>
        <taxon>Mycobacteriales</taxon>
        <taxon>Nocardiaceae</taxon>
        <taxon>Nocardia</taxon>
    </lineage>
</organism>
<keyword evidence="2" id="KW-1185">Reference proteome</keyword>
<proteinExistence type="predicted"/>
<sequence length="105" mass="11470">MPTKPTVGVGSIIGNAWVKCDVAPERHELRLGLQIRTGGSWRTEQLISNATIPYPRATYAVKASCTPGLWRVQAQAVGSLSGRPFDFVDYSMERFVTADDCARGN</sequence>
<evidence type="ECO:0000313" key="1">
    <source>
        <dbReference type="EMBL" id="NKY88321.1"/>
    </source>
</evidence>
<dbReference type="RefSeq" id="WP_040722334.1">
    <property type="nucleotide sequence ID" value="NZ_CAWPHS010000021.1"/>
</dbReference>